<name>A0AA39CPJ8_9EURO</name>
<comment type="caution">
    <text evidence="1">The sequence shown here is derived from an EMBL/GenBank/DDBJ whole genome shotgun (WGS) entry which is preliminary data.</text>
</comment>
<dbReference type="EMBL" id="JAPDRK010000002">
    <property type="protein sequence ID" value="KAJ9615896.1"/>
    <property type="molecule type" value="Genomic_DNA"/>
</dbReference>
<reference evidence="1" key="1">
    <citation type="submission" date="2022-10" db="EMBL/GenBank/DDBJ databases">
        <title>Culturing micro-colonial fungi from biological soil crusts in the Mojave desert and describing Neophaeococcomyces mojavensis, and introducing the new genera and species Taxawa tesnikishii.</title>
        <authorList>
            <person name="Kurbessoian T."/>
            <person name="Stajich J.E."/>
        </authorList>
    </citation>
    <scope>NUCLEOTIDE SEQUENCE</scope>
    <source>
        <strain evidence="1">TK_41</strain>
    </source>
</reference>
<keyword evidence="2" id="KW-1185">Reference proteome</keyword>
<dbReference type="AlphaFoldDB" id="A0AA39CPJ8"/>
<evidence type="ECO:0000313" key="1">
    <source>
        <dbReference type="EMBL" id="KAJ9615896.1"/>
    </source>
</evidence>
<accession>A0AA39CPJ8</accession>
<sequence>MPFNLGRVFRLKEDGLPMADPDGIYYIKWTKMHIRQGSIIGPCHHMEQLIAQLLFLFQREDSIQGVELLDKIMSAGEEGDDRDARDAAEAVFFRLEQFEVALPDGTLMKIELFRENNPAVASVLPGDVYGIHVASHPLRYDADEDEDADGIYPPPCAKSGDIYATFKTLSEANKAAEILMKSLRDRAGPDAFIDRLDQDGRHSGHVVVPGSTEVTWIAVIYMHRTSPEQPLIL</sequence>
<evidence type="ECO:0000313" key="2">
    <source>
        <dbReference type="Proteomes" id="UP001172673"/>
    </source>
</evidence>
<dbReference type="Proteomes" id="UP001172673">
    <property type="component" value="Unassembled WGS sequence"/>
</dbReference>
<gene>
    <name evidence="1" type="ORF">H2200_001973</name>
</gene>
<protein>
    <submittedName>
        <fullName evidence="1">Uncharacterized protein</fullName>
    </submittedName>
</protein>
<proteinExistence type="predicted"/>
<organism evidence="1 2">
    <name type="scientific">Cladophialophora chaetospira</name>
    <dbReference type="NCBI Taxonomy" id="386627"/>
    <lineage>
        <taxon>Eukaryota</taxon>
        <taxon>Fungi</taxon>
        <taxon>Dikarya</taxon>
        <taxon>Ascomycota</taxon>
        <taxon>Pezizomycotina</taxon>
        <taxon>Eurotiomycetes</taxon>
        <taxon>Chaetothyriomycetidae</taxon>
        <taxon>Chaetothyriales</taxon>
        <taxon>Herpotrichiellaceae</taxon>
        <taxon>Cladophialophora</taxon>
    </lineage>
</organism>